<dbReference type="GO" id="GO:0005680">
    <property type="term" value="C:anaphase-promoting complex"/>
    <property type="evidence" value="ECO:0007669"/>
    <property type="project" value="InterPro"/>
</dbReference>
<evidence type="ECO:0000256" key="2">
    <source>
        <dbReference type="ARBA" id="ARBA00022776"/>
    </source>
</evidence>
<protein>
    <recommendedName>
        <fullName evidence="5">Anaphase-promoting complex subunit 1 N-terminal domain-containing protein</fullName>
    </recommendedName>
</protein>
<evidence type="ECO:0000313" key="7">
    <source>
        <dbReference type="Proteomes" id="UP000673691"/>
    </source>
</evidence>
<evidence type="ECO:0000313" key="6">
    <source>
        <dbReference type="EMBL" id="KAG5455839.1"/>
    </source>
</evidence>
<feature type="region of interest" description="Disordered" evidence="4">
    <location>
        <begin position="106"/>
        <end position="126"/>
    </location>
</feature>
<keyword evidence="3" id="KW-0131">Cell cycle</keyword>
<evidence type="ECO:0000256" key="4">
    <source>
        <dbReference type="SAM" id="MobiDB-lite"/>
    </source>
</evidence>
<dbReference type="GO" id="GO:0007091">
    <property type="term" value="P:metaphase/anaphase transition of mitotic cell cycle"/>
    <property type="evidence" value="ECO:0007669"/>
    <property type="project" value="TreeGrafter"/>
</dbReference>
<gene>
    <name evidence="6" type="ORF">BJ554DRAFT_4599</name>
</gene>
<feature type="domain" description="Anaphase-promoting complex subunit 1 N-terminal" evidence="5">
    <location>
        <begin position="135"/>
        <end position="219"/>
    </location>
</feature>
<dbReference type="AlphaFoldDB" id="A0A8H7ZMK4"/>
<dbReference type="GO" id="GO:0031145">
    <property type="term" value="P:anaphase-promoting complex-dependent catabolic process"/>
    <property type="evidence" value="ECO:0007669"/>
    <property type="project" value="TreeGrafter"/>
</dbReference>
<feature type="region of interest" description="Disordered" evidence="4">
    <location>
        <begin position="68"/>
        <end position="91"/>
    </location>
</feature>
<dbReference type="GO" id="GO:0051301">
    <property type="term" value="P:cell division"/>
    <property type="evidence" value="ECO:0007669"/>
    <property type="project" value="UniProtKB-KW"/>
</dbReference>
<dbReference type="EMBL" id="JAEFCI010012712">
    <property type="protein sequence ID" value="KAG5455839.1"/>
    <property type="molecule type" value="Genomic_DNA"/>
</dbReference>
<keyword evidence="2" id="KW-0498">Mitosis</keyword>
<keyword evidence="1" id="KW-0132">Cell division</keyword>
<dbReference type="Proteomes" id="UP000673691">
    <property type="component" value="Unassembled WGS sequence"/>
</dbReference>
<dbReference type="GO" id="GO:0060090">
    <property type="term" value="F:molecular adaptor activity"/>
    <property type="evidence" value="ECO:0007669"/>
    <property type="project" value="TreeGrafter"/>
</dbReference>
<reference evidence="6 7" key="1">
    <citation type="journal article" name="Sci. Rep.">
        <title>Genome-scale phylogenetic analyses confirm Olpidium as the closest living zoosporic fungus to the non-flagellated, terrestrial fungi.</title>
        <authorList>
            <person name="Chang Y."/>
            <person name="Rochon D."/>
            <person name="Sekimoto S."/>
            <person name="Wang Y."/>
            <person name="Chovatia M."/>
            <person name="Sandor L."/>
            <person name="Salamov A."/>
            <person name="Grigoriev I.V."/>
            <person name="Stajich J.E."/>
            <person name="Spatafora J.W."/>
        </authorList>
    </citation>
    <scope>NUCLEOTIDE SEQUENCE [LARGE SCALE GENOMIC DNA]</scope>
    <source>
        <strain evidence="6">S191</strain>
    </source>
</reference>
<dbReference type="Pfam" id="PF12859">
    <property type="entry name" value="ANAPC1"/>
    <property type="match status" value="1"/>
</dbReference>
<comment type="caution">
    <text evidence="6">The sequence shown here is derived from an EMBL/GenBank/DDBJ whole genome shotgun (WGS) entry which is preliminary data.</text>
</comment>
<evidence type="ECO:0000256" key="1">
    <source>
        <dbReference type="ARBA" id="ARBA00022618"/>
    </source>
</evidence>
<dbReference type="InterPro" id="IPR049255">
    <property type="entry name" value="Apc1_N"/>
</dbReference>
<proteinExistence type="predicted"/>
<evidence type="ECO:0000256" key="3">
    <source>
        <dbReference type="ARBA" id="ARBA00023306"/>
    </source>
</evidence>
<accession>A0A8H7ZMK4</accession>
<dbReference type="OrthoDB" id="2377428at2759"/>
<feature type="compositionally biased region" description="Polar residues" evidence="4">
    <location>
        <begin position="82"/>
        <end position="91"/>
    </location>
</feature>
<keyword evidence="7" id="KW-1185">Reference proteome</keyword>
<evidence type="ECO:0000259" key="5">
    <source>
        <dbReference type="Pfam" id="PF12859"/>
    </source>
</evidence>
<dbReference type="PANTHER" id="PTHR12827:SF3">
    <property type="entry name" value="ANAPHASE-PROMOTING COMPLEX SUBUNIT 1"/>
    <property type="match status" value="1"/>
</dbReference>
<sequence length="400" mass="44447">METASPNVVANKVFEYAAISAAAVQSTRSGHLDLLLLQPEGNLVMWVGYEELLYCQVSLEICDVDSVGNQKPSAKRRRNARSPRSQAVSPQFRNASDTDFVVCDGTAPVDLGDGNPDVRPSRSPSRAARMVDLVDPVGDRVNVIMSNGLIFRLSLDFLPKSDLIRRCLAALRVALPPEPFQSLRMRLLRQLYDSTTCPGDMEIEGDTGTGEWTGFVISLWFVCGKRQNILDQDPVSAGTASESFGEAHSRCAPATGENDENCRMEDEDWNALVAGAYHQMHRNDPALRKLRSPSSQSDEEATLSRLFDCAARIRDGDEWPTPRSDSDCTGVVITALHLVYEELKIFDLARKDTQLLGALLVRLASMVGWETWVEYYLSDGIHSARKDHFPRQRLPRAPTY</sequence>
<name>A0A8H7ZMK4_9FUNG</name>
<dbReference type="InterPro" id="IPR024990">
    <property type="entry name" value="Apc1"/>
</dbReference>
<dbReference type="GO" id="GO:0070979">
    <property type="term" value="P:protein K11-linked ubiquitination"/>
    <property type="evidence" value="ECO:0007669"/>
    <property type="project" value="TreeGrafter"/>
</dbReference>
<dbReference type="PANTHER" id="PTHR12827">
    <property type="entry name" value="MEIOTIC CHECKPOINT REGULATOR TSG24 FAMILY MEMBER"/>
    <property type="match status" value="1"/>
</dbReference>
<organism evidence="6 7">
    <name type="scientific">Olpidium bornovanus</name>
    <dbReference type="NCBI Taxonomy" id="278681"/>
    <lineage>
        <taxon>Eukaryota</taxon>
        <taxon>Fungi</taxon>
        <taxon>Fungi incertae sedis</taxon>
        <taxon>Olpidiomycota</taxon>
        <taxon>Olpidiomycotina</taxon>
        <taxon>Olpidiomycetes</taxon>
        <taxon>Olpidiales</taxon>
        <taxon>Olpidiaceae</taxon>
        <taxon>Olpidium</taxon>
    </lineage>
</organism>